<gene>
    <name evidence="1" type="primary">C9H3orf33</name>
</gene>
<dbReference type="Ensembl" id="ENSCPVT00000007707.2">
    <property type="protein sequence ID" value="ENSCPVP00000007421.1"/>
    <property type="gene ID" value="ENSCPVG00000005455.2"/>
</dbReference>
<reference evidence="1" key="1">
    <citation type="submission" date="2020-02" db="EMBL/GenBank/DDBJ databases">
        <authorList>
            <person name="Enbody D E."/>
            <person name="Pettersson E M."/>
        </authorList>
    </citation>
    <scope>NUCLEOTIDE SEQUENCE [LARGE SCALE GENOMIC DNA]</scope>
</reference>
<dbReference type="Proteomes" id="UP000694382">
    <property type="component" value="Chromosome 9"/>
</dbReference>
<dbReference type="InterPro" id="IPR035437">
    <property type="entry name" value="SNase_OB-fold_sf"/>
</dbReference>
<organism evidence="1 2">
    <name type="scientific">Geospiza parvula</name>
    <name type="common">Small tree-finch</name>
    <name type="synonym">Camarhynchus parvulus</name>
    <dbReference type="NCBI Taxonomy" id="87175"/>
    <lineage>
        <taxon>Eukaryota</taxon>
        <taxon>Metazoa</taxon>
        <taxon>Chordata</taxon>
        <taxon>Craniata</taxon>
        <taxon>Vertebrata</taxon>
        <taxon>Euteleostomi</taxon>
        <taxon>Archelosauria</taxon>
        <taxon>Archosauria</taxon>
        <taxon>Dinosauria</taxon>
        <taxon>Saurischia</taxon>
        <taxon>Theropoda</taxon>
        <taxon>Coelurosauria</taxon>
        <taxon>Aves</taxon>
        <taxon>Neognathae</taxon>
        <taxon>Neoaves</taxon>
        <taxon>Telluraves</taxon>
        <taxon>Australaves</taxon>
        <taxon>Passeriformes</taxon>
        <taxon>Thraupidae</taxon>
        <taxon>Camarhynchus</taxon>
    </lineage>
</organism>
<reference evidence="1" key="2">
    <citation type="submission" date="2025-08" db="UniProtKB">
        <authorList>
            <consortium name="Ensembl"/>
        </authorList>
    </citation>
    <scope>IDENTIFICATION</scope>
</reference>
<dbReference type="PANTHER" id="PTHR28434">
    <property type="entry name" value="PROTEIN C3ORF33"/>
    <property type="match status" value="1"/>
</dbReference>
<dbReference type="GO" id="GO:0005615">
    <property type="term" value="C:extracellular space"/>
    <property type="evidence" value="ECO:0007669"/>
    <property type="project" value="TreeGrafter"/>
</dbReference>
<protein>
    <submittedName>
        <fullName evidence="1">Uncharacterized protein</fullName>
    </submittedName>
</protein>
<dbReference type="Gene3D" id="2.40.50.90">
    <property type="match status" value="1"/>
</dbReference>
<reference evidence="1" key="3">
    <citation type="submission" date="2025-09" db="UniProtKB">
        <authorList>
            <consortium name="Ensembl"/>
        </authorList>
    </citation>
    <scope>IDENTIFICATION</scope>
</reference>
<proteinExistence type="predicted"/>
<evidence type="ECO:0000313" key="2">
    <source>
        <dbReference type="Proteomes" id="UP000694382"/>
    </source>
</evidence>
<dbReference type="InterPro" id="IPR042421">
    <property type="entry name" value="C3orf33-like"/>
</dbReference>
<dbReference type="AlphaFoldDB" id="A0A8C3MRW8"/>
<evidence type="ECO:0000313" key="1">
    <source>
        <dbReference type="Ensembl" id="ENSCPVP00000007421.1"/>
    </source>
</evidence>
<accession>A0A8C3MRW8</accession>
<dbReference type="SUPFAM" id="SSF50199">
    <property type="entry name" value="Staphylococcal nuclease"/>
    <property type="match status" value="1"/>
</dbReference>
<keyword evidence="2" id="KW-1185">Reference proteome</keyword>
<sequence length="269" mass="29945">AAPSAPRWPWPGSPSGRTRTWGCCGYRGWAGTGAGRVPGRGGPLGPAEPRSPPQGLIAGAAVAGVLLLARSLRVTTKFTNPLEIPVEFVEKNVKLRGKLHHITEKGLEVEHIPISIPFISAIQRKWQPEGLLLIRLAGVELAAGGTAWLQRELLPKQPLWFQLLGRDSSALDCLVLVHKGGFFSMCLNEELLSQGLARAARIEGLPHHSRLYWKLHKRLLRAELKAVKKNKGIWKEQSYSERVQERISSNKFLQRLKQFVSWVRSSTER</sequence>
<dbReference type="PANTHER" id="PTHR28434:SF1">
    <property type="entry name" value="PROTEIN C3ORF33"/>
    <property type="match status" value="1"/>
</dbReference>
<name>A0A8C3MRW8_GEOPR</name>